<accession>A0A1D1UJI2</accession>
<dbReference type="AlphaFoldDB" id="A0A1D1UJI2"/>
<evidence type="ECO:0000313" key="4">
    <source>
        <dbReference type="Proteomes" id="UP000186922"/>
    </source>
</evidence>
<keyword evidence="1" id="KW-0378">Hydrolase</keyword>
<sequence length="290" mass="32306">MLIRTASLLGKAGSGKRALWITVRRNHTETVRQQEGEILTEFFQLANGDKIAYKRTKGSKSPGVIFLPGLLANMNGEKAKIVERYCGIYDHPFIRFDYRGLGQSTGNLKDVTSAIWLEDAFTVLDSLTNPGEPQVLVGSSMGAVMMMHLAIRRPERVQGLVGITLPYDYDQRLQESLTKEDKKIFAKGGGIPSGRGDFMYTQSFVTSAQSLCFSNRAQFPISCPVRLVHGMKDTEVPWELSTKAVSLFESTDVQLILSKSADHRFSQPQDLQILVNTLDQLLKQFQLAAE</sequence>
<evidence type="ECO:0000313" key="3">
    <source>
        <dbReference type="EMBL" id="GAU88545.1"/>
    </source>
</evidence>
<dbReference type="GO" id="GO:0005739">
    <property type="term" value="C:mitochondrion"/>
    <property type="evidence" value="ECO:0007669"/>
    <property type="project" value="TreeGrafter"/>
</dbReference>
<dbReference type="InterPro" id="IPR052382">
    <property type="entry name" value="ABHD10_acyl-thioesterase"/>
</dbReference>
<dbReference type="SUPFAM" id="SSF53474">
    <property type="entry name" value="alpha/beta-Hydrolases"/>
    <property type="match status" value="1"/>
</dbReference>
<dbReference type="Gene3D" id="3.40.50.1820">
    <property type="entry name" value="alpha/beta hydrolase"/>
    <property type="match status" value="1"/>
</dbReference>
<evidence type="ECO:0000256" key="1">
    <source>
        <dbReference type="ARBA" id="ARBA00022801"/>
    </source>
</evidence>
<dbReference type="PANTHER" id="PTHR16138:SF7">
    <property type="entry name" value="PALMITOYL-PROTEIN THIOESTERASE ABHD10, MITOCHONDRIAL"/>
    <property type="match status" value="1"/>
</dbReference>
<dbReference type="GO" id="GO:0004553">
    <property type="term" value="F:hydrolase activity, hydrolyzing O-glycosyl compounds"/>
    <property type="evidence" value="ECO:0007669"/>
    <property type="project" value="TreeGrafter"/>
</dbReference>
<evidence type="ECO:0000259" key="2">
    <source>
        <dbReference type="Pfam" id="PF12146"/>
    </source>
</evidence>
<reference evidence="3 4" key="1">
    <citation type="journal article" date="2016" name="Nat. Commun.">
        <title>Extremotolerant tardigrade genome and improved radiotolerance of human cultured cells by tardigrade-unique protein.</title>
        <authorList>
            <person name="Hashimoto T."/>
            <person name="Horikawa D.D."/>
            <person name="Saito Y."/>
            <person name="Kuwahara H."/>
            <person name="Kozuka-Hata H."/>
            <person name="Shin-I T."/>
            <person name="Minakuchi Y."/>
            <person name="Ohishi K."/>
            <person name="Motoyama A."/>
            <person name="Aizu T."/>
            <person name="Enomoto A."/>
            <person name="Kondo K."/>
            <person name="Tanaka S."/>
            <person name="Hara Y."/>
            <person name="Koshikawa S."/>
            <person name="Sagara H."/>
            <person name="Miura T."/>
            <person name="Yokobori S."/>
            <person name="Miyagawa K."/>
            <person name="Suzuki Y."/>
            <person name="Kubo T."/>
            <person name="Oyama M."/>
            <person name="Kohara Y."/>
            <person name="Fujiyama A."/>
            <person name="Arakawa K."/>
            <person name="Katayama T."/>
            <person name="Toyoda A."/>
            <person name="Kunieda T."/>
        </authorList>
    </citation>
    <scope>NUCLEOTIDE SEQUENCE [LARGE SCALE GENOMIC DNA]</scope>
    <source>
        <strain evidence="3 4">YOKOZUNA-1</strain>
    </source>
</reference>
<dbReference type="PANTHER" id="PTHR16138">
    <property type="entry name" value="MYCOPHENOLIC ACID ACYL-GLUCURONIDE ESTERASE, MITOCHONDRIAL"/>
    <property type="match status" value="1"/>
</dbReference>
<keyword evidence="4" id="KW-1185">Reference proteome</keyword>
<feature type="domain" description="Serine aminopeptidase S33" evidence="2">
    <location>
        <begin position="93"/>
        <end position="162"/>
    </location>
</feature>
<dbReference type="Pfam" id="PF12146">
    <property type="entry name" value="Hydrolase_4"/>
    <property type="match status" value="1"/>
</dbReference>
<dbReference type="OrthoDB" id="408373at2759"/>
<dbReference type="InterPro" id="IPR029058">
    <property type="entry name" value="AB_hydrolase_fold"/>
</dbReference>
<dbReference type="EMBL" id="BDGG01000001">
    <property type="protein sequence ID" value="GAU88545.1"/>
    <property type="molecule type" value="Genomic_DNA"/>
</dbReference>
<proteinExistence type="predicted"/>
<dbReference type="STRING" id="947166.A0A1D1UJI2"/>
<dbReference type="Proteomes" id="UP000186922">
    <property type="component" value="Unassembled WGS sequence"/>
</dbReference>
<gene>
    <name evidence="3" type="primary">RvY_01228-1</name>
    <name evidence="3" type="synonym">RvY_01228.1</name>
    <name evidence="3" type="ORF">RvY_01228</name>
</gene>
<name>A0A1D1UJI2_RAMVA</name>
<protein>
    <recommendedName>
        <fullName evidence="2">Serine aminopeptidase S33 domain-containing protein</fullName>
    </recommendedName>
</protein>
<comment type="caution">
    <text evidence="3">The sequence shown here is derived from an EMBL/GenBank/DDBJ whole genome shotgun (WGS) entry which is preliminary data.</text>
</comment>
<dbReference type="InterPro" id="IPR022742">
    <property type="entry name" value="Hydrolase_4"/>
</dbReference>
<organism evidence="3 4">
    <name type="scientific">Ramazzottius varieornatus</name>
    <name type="common">Water bear</name>
    <name type="synonym">Tardigrade</name>
    <dbReference type="NCBI Taxonomy" id="947166"/>
    <lineage>
        <taxon>Eukaryota</taxon>
        <taxon>Metazoa</taxon>
        <taxon>Ecdysozoa</taxon>
        <taxon>Tardigrada</taxon>
        <taxon>Eutardigrada</taxon>
        <taxon>Parachela</taxon>
        <taxon>Hypsibioidea</taxon>
        <taxon>Ramazzottiidae</taxon>
        <taxon>Ramazzottius</taxon>
    </lineage>
</organism>
<dbReference type="GO" id="GO:0008474">
    <property type="term" value="F:palmitoyl-(protein) hydrolase activity"/>
    <property type="evidence" value="ECO:0007669"/>
    <property type="project" value="TreeGrafter"/>
</dbReference>